<evidence type="ECO:0000313" key="2">
    <source>
        <dbReference type="EMBL" id="MQS17383.1"/>
    </source>
</evidence>
<feature type="compositionally biased region" description="Basic and acidic residues" evidence="1">
    <location>
        <begin position="249"/>
        <end position="261"/>
    </location>
</feature>
<evidence type="ECO:0000256" key="1">
    <source>
        <dbReference type="SAM" id="MobiDB-lite"/>
    </source>
</evidence>
<protein>
    <submittedName>
        <fullName evidence="2">Uncharacterized protein</fullName>
    </submittedName>
</protein>
<dbReference type="AlphaFoldDB" id="A0A6N7L5R7"/>
<accession>A0A6N7L5R7</accession>
<comment type="caution">
    <text evidence="2">The sequence shown here is derived from an EMBL/GenBank/DDBJ whole genome shotgun (WGS) entry which is preliminary data.</text>
</comment>
<sequence length="381" mass="42760">MPPRSPAPDPWDEAVRRATDATAADRPGGMNEQCWDDVAMRSIVATVLYALHLRERQPVDAIGWPAVLWQLHDDVRVTKLVTTVLPHAGHDLSRTAAPGDPVTECWRWLTRTWDPNAPVKSAFLQPALSRGFQEGWVPDAPELRWGGMSRGIASGLPDPALEVCIHWAGGVVQRQIITDSQGHHTYDRVKVISGVFTGHRGYVRNVGWHFDDTTETADGPAGYVVDLDDIEGTEDIDADQVEAGTDLRWPRRPEGTLKDGPPRGWNDPLPPAKTCEENLRELLDRASNPDIVPEELRRAITAAHHHHHLELDWQASPDPERFTWRVLHHWYQLTEHYADDQRADLYEVVVTRHLHDAEPAHHLALSEDDLPGLIAHCTTGE</sequence>
<feature type="region of interest" description="Disordered" evidence="1">
    <location>
        <begin position="249"/>
        <end position="271"/>
    </location>
</feature>
<keyword evidence="3" id="KW-1185">Reference proteome</keyword>
<organism evidence="2 3">
    <name type="scientific">Streptomyces kaniharaensis</name>
    <dbReference type="NCBI Taxonomy" id="212423"/>
    <lineage>
        <taxon>Bacteria</taxon>
        <taxon>Bacillati</taxon>
        <taxon>Actinomycetota</taxon>
        <taxon>Actinomycetes</taxon>
        <taxon>Kitasatosporales</taxon>
        <taxon>Streptomycetaceae</taxon>
        <taxon>Streptomyces</taxon>
    </lineage>
</organism>
<dbReference type="RefSeq" id="WP_153470135.1">
    <property type="nucleotide sequence ID" value="NZ_WBOF01000004.1"/>
</dbReference>
<proteinExistence type="predicted"/>
<reference evidence="2 3" key="1">
    <citation type="submission" date="2019-09" db="EMBL/GenBank/DDBJ databases">
        <title>Genome Sequences of Streptomyces kaniharaensis ATCC 21070.</title>
        <authorList>
            <person name="Zhu W."/>
            <person name="De Crecy-Lagard V."/>
            <person name="Richards N.G."/>
        </authorList>
    </citation>
    <scope>NUCLEOTIDE SEQUENCE [LARGE SCALE GENOMIC DNA]</scope>
    <source>
        <strain evidence="2 3">SF-557</strain>
    </source>
</reference>
<gene>
    <name evidence="2" type="ORF">F7Q99_35680</name>
</gene>
<dbReference type="OrthoDB" id="4170986at2"/>
<name>A0A6N7L5R7_9ACTN</name>
<evidence type="ECO:0000313" key="3">
    <source>
        <dbReference type="Proteomes" id="UP000450000"/>
    </source>
</evidence>
<dbReference type="Proteomes" id="UP000450000">
    <property type="component" value="Unassembled WGS sequence"/>
</dbReference>
<dbReference type="EMBL" id="WBOF01000004">
    <property type="protein sequence ID" value="MQS17383.1"/>
    <property type="molecule type" value="Genomic_DNA"/>
</dbReference>